<name>A0A838XMR6_9HYPH</name>
<organism evidence="2 3">
    <name type="scientific">Stappia taiwanensis</name>
    <dbReference type="NCBI Taxonomy" id="992267"/>
    <lineage>
        <taxon>Bacteria</taxon>
        <taxon>Pseudomonadati</taxon>
        <taxon>Pseudomonadota</taxon>
        <taxon>Alphaproteobacteria</taxon>
        <taxon>Hyphomicrobiales</taxon>
        <taxon>Stappiaceae</taxon>
        <taxon>Stappia</taxon>
    </lineage>
</organism>
<reference evidence="2 3" key="1">
    <citation type="submission" date="2020-07" db="EMBL/GenBank/DDBJ databases">
        <authorList>
            <person name="Li M."/>
        </authorList>
    </citation>
    <scope>NUCLEOTIDE SEQUENCE [LARGE SCALE GENOMIC DNA]</scope>
    <source>
        <strain evidence="2 3">DSM 23284</strain>
    </source>
</reference>
<dbReference type="PANTHER" id="PTHR12110:SF41">
    <property type="entry name" value="INOSOSE DEHYDRATASE"/>
    <property type="match status" value="1"/>
</dbReference>
<dbReference type="InterPro" id="IPR013022">
    <property type="entry name" value="Xyl_isomerase-like_TIM-brl"/>
</dbReference>
<dbReference type="PANTHER" id="PTHR12110">
    <property type="entry name" value="HYDROXYPYRUVATE ISOMERASE"/>
    <property type="match status" value="1"/>
</dbReference>
<dbReference type="Gene3D" id="3.20.20.150">
    <property type="entry name" value="Divalent-metal-dependent TIM barrel enzymes"/>
    <property type="match status" value="1"/>
</dbReference>
<dbReference type="EC" id="4.2.1.44" evidence="2"/>
<dbReference type="SUPFAM" id="SSF51658">
    <property type="entry name" value="Xylose isomerase-like"/>
    <property type="match status" value="1"/>
</dbReference>
<proteinExistence type="predicted"/>
<dbReference type="EMBL" id="JACEON010000001">
    <property type="protein sequence ID" value="MBA4610068.1"/>
    <property type="molecule type" value="Genomic_DNA"/>
</dbReference>
<sequence>MILYGTNPIAWSNDDDQTLGAHIPLETCLRQAGEIGFDGIENGHKFPADPDELRAVLAPHGLRFVSAWYSLNLLTRSVAEEIRAIEPHLDRMKAMGSPVCIACETSNAVHGADDTPVNDRPRLDPQQFAAFCKDVEAVAAHCAAEGVPLVYHHHMGTVVESEEEIDRFMAETGPATRLLLDTGHAYFGGGDPEALARRHMGRVSHLHAKNVRPDIMAEVREQGLSFLEGVRRGVFTVPGDPEGGVAFEPVLRIAAEHGYSGWLVIEAEQDPDQRDPVHYQSMGLQALRRMARDCGLDKAPAKEMN</sequence>
<dbReference type="GO" id="GO:0050114">
    <property type="term" value="F:myo-inosose-2 dehydratase activity"/>
    <property type="evidence" value="ECO:0007669"/>
    <property type="project" value="UniProtKB-EC"/>
</dbReference>
<accession>A0A838XMR6</accession>
<gene>
    <name evidence="2" type="primary">iolE</name>
    <name evidence="2" type="ORF">H1W37_00280</name>
</gene>
<evidence type="ECO:0000313" key="2">
    <source>
        <dbReference type="EMBL" id="MBA4610068.1"/>
    </source>
</evidence>
<evidence type="ECO:0000259" key="1">
    <source>
        <dbReference type="Pfam" id="PF01261"/>
    </source>
</evidence>
<evidence type="ECO:0000313" key="3">
    <source>
        <dbReference type="Proteomes" id="UP000559404"/>
    </source>
</evidence>
<dbReference type="AlphaFoldDB" id="A0A838XMR6"/>
<protein>
    <submittedName>
        <fullName evidence="2">Myo-inosose-2 dehydratase</fullName>
        <ecNumber evidence="2">4.2.1.44</ecNumber>
    </submittedName>
</protein>
<dbReference type="InterPro" id="IPR030823">
    <property type="entry name" value="IolE/MocC"/>
</dbReference>
<dbReference type="Pfam" id="PF01261">
    <property type="entry name" value="AP_endonuc_2"/>
    <property type="match status" value="1"/>
</dbReference>
<keyword evidence="3" id="KW-1185">Reference proteome</keyword>
<comment type="caution">
    <text evidence="2">The sequence shown here is derived from an EMBL/GenBank/DDBJ whole genome shotgun (WGS) entry which is preliminary data.</text>
</comment>
<dbReference type="InterPro" id="IPR036237">
    <property type="entry name" value="Xyl_isomerase-like_sf"/>
</dbReference>
<dbReference type="InterPro" id="IPR050312">
    <property type="entry name" value="IolE/XylAMocC-like"/>
</dbReference>
<feature type="domain" description="Xylose isomerase-like TIM barrel" evidence="1">
    <location>
        <begin position="30"/>
        <end position="275"/>
    </location>
</feature>
<keyword evidence="2" id="KW-0456">Lyase</keyword>
<dbReference type="Proteomes" id="UP000559404">
    <property type="component" value="Unassembled WGS sequence"/>
</dbReference>
<reference evidence="2 3" key="2">
    <citation type="submission" date="2020-08" db="EMBL/GenBank/DDBJ databases">
        <title>Stappia taiwanensis sp. nov., isolated from a coastal thermal spring.</title>
        <authorList>
            <person name="Kampfer P."/>
        </authorList>
    </citation>
    <scope>NUCLEOTIDE SEQUENCE [LARGE SCALE GENOMIC DNA]</scope>
    <source>
        <strain evidence="2 3">DSM 23284</strain>
    </source>
</reference>
<dbReference type="RefSeq" id="WP_181758270.1">
    <property type="nucleotide sequence ID" value="NZ_BMCR01000001.1"/>
</dbReference>
<dbReference type="NCBIfam" id="TIGR04379">
    <property type="entry name" value="myo_inos_iolE"/>
    <property type="match status" value="1"/>
</dbReference>